<evidence type="ECO:0000256" key="2">
    <source>
        <dbReference type="ARBA" id="ARBA00022670"/>
    </source>
</evidence>
<feature type="transmembrane region" description="Helical" evidence="6">
    <location>
        <begin position="83"/>
        <end position="103"/>
    </location>
</feature>
<reference evidence="9" key="1">
    <citation type="journal article" date="2019" name="Int. J. Syst. Evol. Microbiol.">
        <title>The Global Catalogue of Microorganisms (GCM) 10K type strain sequencing project: providing services to taxonomists for standard genome sequencing and annotation.</title>
        <authorList>
            <consortium name="The Broad Institute Genomics Platform"/>
            <consortium name="The Broad Institute Genome Sequencing Center for Infectious Disease"/>
            <person name="Wu L."/>
            <person name="Ma J."/>
        </authorList>
    </citation>
    <scope>NUCLEOTIDE SEQUENCE [LARGE SCALE GENOMIC DNA]</scope>
    <source>
        <strain evidence="9">JCM 12125</strain>
    </source>
</reference>
<evidence type="ECO:0000256" key="1">
    <source>
        <dbReference type="ARBA" id="ARBA00006247"/>
    </source>
</evidence>
<keyword evidence="5" id="KW-0862">Zinc</keyword>
<evidence type="ECO:0000259" key="7">
    <source>
        <dbReference type="Pfam" id="PF07687"/>
    </source>
</evidence>
<keyword evidence="6" id="KW-0472">Membrane</keyword>
<evidence type="ECO:0000256" key="4">
    <source>
        <dbReference type="ARBA" id="ARBA00022801"/>
    </source>
</evidence>
<keyword evidence="4" id="KW-0378">Hydrolase</keyword>
<evidence type="ECO:0000256" key="5">
    <source>
        <dbReference type="ARBA" id="ARBA00022833"/>
    </source>
</evidence>
<evidence type="ECO:0000313" key="9">
    <source>
        <dbReference type="Proteomes" id="UP001596152"/>
    </source>
</evidence>
<evidence type="ECO:0000256" key="3">
    <source>
        <dbReference type="ARBA" id="ARBA00022723"/>
    </source>
</evidence>
<dbReference type="PROSITE" id="PS00758">
    <property type="entry name" value="ARGE_DAPE_CPG2_1"/>
    <property type="match status" value="1"/>
</dbReference>
<dbReference type="InterPro" id="IPR001261">
    <property type="entry name" value="ArgE/DapE_CS"/>
</dbReference>
<feature type="domain" description="Peptidase M20 dimerisation" evidence="7">
    <location>
        <begin position="311"/>
        <end position="453"/>
    </location>
</feature>
<dbReference type="PANTHER" id="PTHR45962">
    <property type="entry name" value="N-FATTY-ACYL-AMINO ACID SYNTHASE/HYDROLASE PM20D1"/>
    <property type="match status" value="1"/>
</dbReference>
<keyword evidence="2" id="KW-0645">Protease</keyword>
<dbReference type="Gene3D" id="3.40.630.10">
    <property type="entry name" value="Zn peptidases"/>
    <property type="match status" value="1"/>
</dbReference>
<dbReference type="RefSeq" id="WP_374038358.1">
    <property type="nucleotide sequence ID" value="NZ_CP169082.1"/>
</dbReference>
<dbReference type="SUPFAM" id="SSF53187">
    <property type="entry name" value="Zn-dependent exopeptidases"/>
    <property type="match status" value="1"/>
</dbReference>
<keyword evidence="6" id="KW-0812">Transmembrane</keyword>
<dbReference type="NCBIfam" id="NF006596">
    <property type="entry name" value="PRK09133.1"/>
    <property type="match status" value="1"/>
</dbReference>
<evidence type="ECO:0000256" key="6">
    <source>
        <dbReference type="SAM" id="Phobius"/>
    </source>
</evidence>
<dbReference type="Pfam" id="PF01546">
    <property type="entry name" value="Peptidase_M20"/>
    <property type="match status" value="1"/>
</dbReference>
<keyword evidence="6" id="KW-1133">Transmembrane helix</keyword>
<dbReference type="Proteomes" id="UP001596152">
    <property type="component" value="Unassembled WGS sequence"/>
</dbReference>
<comment type="similarity">
    <text evidence="1">Belongs to the peptidase M20A family.</text>
</comment>
<gene>
    <name evidence="8" type="ORF">ACFPIE_19315</name>
</gene>
<dbReference type="InterPro" id="IPR011650">
    <property type="entry name" value="Peptidase_M20_dimer"/>
</dbReference>
<dbReference type="PANTHER" id="PTHR45962:SF1">
    <property type="entry name" value="N-FATTY-ACYL-AMINO ACID SYNTHASE_HYDROLASE PM20D1"/>
    <property type="match status" value="1"/>
</dbReference>
<dbReference type="EMBL" id="JBHSLF010000055">
    <property type="protein sequence ID" value="MFC5346072.1"/>
    <property type="molecule type" value="Genomic_DNA"/>
</dbReference>
<dbReference type="SUPFAM" id="SSF55031">
    <property type="entry name" value="Bacterial exopeptidase dimerisation domain"/>
    <property type="match status" value="1"/>
</dbReference>
<accession>A0ABW0FWV2</accession>
<sequence length="559" mass="59623">MSNTTGAVVAAKRMQAERQMIEALKAAEAFTPDKAIPLMPEKNLGKLALRGLLRQNAVRQAQAGFYYLDEPVYAGIRKTRQRLLIGVAVIAVVLGGALMIATASKAQTAPALRSDQQAFRALYEELVETNTTLSEGSCTLAGERMAARLLAAGYSAADVRVLAPEDRPKDGNLVATLHGSNPNAPALLLLAHIDVVEANPADWTRDPFTLIEEDGYFYARGSSDDKAQASVWVDTLIRLKQEGFAPVRDIKIALTCGEETAAIHNGVEWLLANHPETLQAGFALNEGAGGLLDDQGNRVALAVQAGEKIYQDYTLELTNPGGHSSVPRKDNAIVAMANGLARVGTYDFPLELNPVTRAYFTALADMQPQHAADLRALTAGTTPNTEAAARISTANPSWNATLRTTCIPTMIDGGHAPNAQPQKVTANINCRILPGHTVAETQAELVRLMDNPAISIAPVGEPSPTAPPPVLSKAVMGPIREVAGQMWPNVPILPTQTTGATDGRFTNAAGIPTYGVTGMFADPAGSGAHGLNERIRVRSLYEGRDFLFEIVKRYAVQAD</sequence>
<name>A0ABW0FWV2_9CAUL</name>
<dbReference type="Gene3D" id="1.10.150.900">
    <property type="match status" value="1"/>
</dbReference>
<dbReference type="Gene3D" id="3.30.70.360">
    <property type="match status" value="1"/>
</dbReference>
<dbReference type="Pfam" id="PF07687">
    <property type="entry name" value="M20_dimer"/>
    <property type="match status" value="1"/>
</dbReference>
<keyword evidence="3" id="KW-0479">Metal-binding</keyword>
<comment type="caution">
    <text evidence="8">The sequence shown here is derived from an EMBL/GenBank/DDBJ whole genome shotgun (WGS) entry which is preliminary data.</text>
</comment>
<keyword evidence="9" id="KW-1185">Reference proteome</keyword>
<dbReference type="InterPro" id="IPR036264">
    <property type="entry name" value="Bact_exopeptidase_dim_dom"/>
</dbReference>
<dbReference type="InterPro" id="IPR002933">
    <property type="entry name" value="Peptidase_M20"/>
</dbReference>
<evidence type="ECO:0000313" key="8">
    <source>
        <dbReference type="EMBL" id="MFC5346072.1"/>
    </source>
</evidence>
<protein>
    <submittedName>
        <fullName evidence="8">M20/M25/M40 family metallo-hydrolase</fullName>
    </submittedName>
</protein>
<proteinExistence type="inferred from homology"/>
<organism evidence="8 9">
    <name type="scientific">Brevundimonas staleyi</name>
    <dbReference type="NCBI Taxonomy" id="74326"/>
    <lineage>
        <taxon>Bacteria</taxon>
        <taxon>Pseudomonadati</taxon>
        <taxon>Pseudomonadota</taxon>
        <taxon>Alphaproteobacteria</taxon>
        <taxon>Caulobacterales</taxon>
        <taxon>Caulobacteraceae</taxon>
        <taxon>Brevundimonas</taxon>
    </lineage>
</organism>
<dbReference type="InterPro" id="IPR047177">
    <property type="entry name" value="Pept_M20A"/>
</dbReference>